<protein>
    <recommendedName>
        <fullName evidence="5">EKC/KEOPS complex subunit BUD32</fullName>
        <ecNumber evidence="3">2.7.11.1</ecNumber>
    </recommendedName>
    <alternativeName>
        <fullName evidence="6 7">Atypical Serine/threonine protein kinase BUD32</fullName>
    </alternativeName>
    <alternativeName>
        <fullName evidence="4">EKC/KEOPS complex subunit bud32</fullName>
    </alternativeName>
</protein>
<keyword evidence="10" id="KW-0175">Coiled coil</keyword>
<evidence type="ECO:0000256" key="10">
    <source>
        <dbReference type="SAM" id="Coils"/>
    </source>
</evidence>
<proteinExistence type="predicted"/>
<dbReference type="Pfam" id="PF20713">
    <property type="entry name" value="DUF6826"/>
    <property type="match status" value="1"/>
</dbReference>
<dbReference type="Gene3D" id="1.10.510.10">
    <property type="entry name" value="Transferase(Phosphotransferase) domain 1"/>
    <property type="match status" value="1"/>
</dbReference>
<comment type="catalytic activity">
    <reaction evidence="8">
        <text>L-threonyl-[protein] + ATP = O-phospho-L-threonyl-[protein] + ADP + H(+)</text>
        <dbReference type="Rhea" id="RHEA:46608"/>
        <dbReference type="Rhea" id="RHEA-COMP:11060"/>
        <dbReference type="Rhea" id="RHEA-COMP:11605"/>
        <dbReference type="ChEBI" id="CHEBI:15378"/>
        <dbReference type="ChEBI" id="CHEBI:30013"/>
        <dbReference type="ChEBI" id="CHEBI:30616"/>
        <dbReference type="ChEBI" id="CHEBI:61977"/>
        <dbReference type="ChEBI" id="CHEBI:456216"/>
        <dbReference type="EC" id="2.7.11.1"/>
    </reaction>
</comment>
<dbReference type="InParanoid" id="A0A5J5F9P0"/>
<feature type="domain" description="Protein kinase" evidence="12">
    <location>
        <begin position="353"/>
        <end position="551"/>
    </location>
</feature>
<dbReference type="InterPro" id="IPR000719">
    <property type="entry name" value="Prot_kinase_dom"/>
</dbReference>
<gene>
    <name evidence="13" type="ORF">FN846DRAFT_886140</name>
</gene>
<evidence type="ECO:0000313" key="14">
    <source>
        <dbReference type="Proteomes" id="UP000326924"/>
    </source>
</evidence>
<feature type="coiled-coil region" evidence="10">
    <location>
        <begin position="76"/>
        <end position="110"/>
    </location>
</feature>
<dbReference type="GO" id="GO:0005524">
    <property type="term" value="F:ATP binding"/>
    <property type="evidence" value="ECO:0007669"/>
    <property type="project" value="InterPro"/>
</dbReference>
<evidence type="ECO:0000259" key="12">
    <source>
        <dbReference type="PROSITE" id="PS50011"/>
    </source>
</evidence>
<dbReference type="InterPro" id="IPR011009">
    <property type="entry name" value="Kinase-like_dom_sf"/>
</dbReference>
<dbReference type="PROSITE" id="PS00109">
    <property type="entry name" value="PROTEIN_KINASE_TYR"/>
    <property type="match status" value="1"/>
</dbReference>
<dbReference type="InterPro" id="IPR049229">
    <property type="entry name" value="DUF6826"/>
</dbReference>
<accession>A0A5J5F9P0</accession>
<evidence type="ECO:0000256" key="2">
    <source>
        <dbReference type="ARBA" id="ARBA00011534"/>
    </source>
</evidence>
<evidence type="ECO:0000256" key="1">
    <source>
        <dbReference type="ARBA" id="ARBA00003747"/>
    </source>
</evidence>
<evidence type="ECO:0000256" key="6">
    <source>
        <dbReference type="ARBA" id="ARBA00030980"/>
    </source>
</evidence>
<comment type="function">
    <text evidence="1">Component of the EKC/KEOPS complex that is required for the formation of a threonylcarbamoyl group on adenosine at position 37 (t(6)A37) in tRNAs that read codons beginning with adenine. The complex is probably involved in the transfer of the threonylcarbamoyl moiety of threonylcarbamoyl-AMP (TC-AMP) to the N6 group of A37. BUD32 has ATPase activity in the context of the EKC/KEOPS complex and likely plays a supporting role to the catalytic subunit KAE1. The EKC/KEOPS complex also promotes both telomere uncapping and telomere elongation. The complex is required for efficient recruitment of transcriptional coactivators.</text>
</comment>
<organism evidence="13 14">
    <name type="scientific">Sphaerosporella brunnea</name>
    <dbReference type="NCBI Taxonomy" id="1250544"/>
    <lineage>
        <taxon>Eukaryota</taxon>
        <taxon>Fungi</taxon>
        <taxon>Dikarya</taxon>
        <taxon>Ascomycota</taxon>
        <taxon>Pezizomycotina</taxon>
        <taxon>Pezizomycetes</taxon>
        <taxon>Pezizales</taxon>
        <taxon>Pyronemataceae</taxon>
        <taxon>Sphaerosporella</taxon>
    </lineage>
</organism>
<evidence type="ECO:0000256" key="4">
    <source>
        <dbReference type="ARBA" id="ARBA00013948"/>
    </source>
</evidence>
<dbReference type="InterPro" id="IPR008266">
    <property type="entry name" value="Tyr_kinase_AS"/>
</dbReference>
<comment type="subunit">
    <text evidence="2">Component of the EKC/KEOPS complex composed of at least BUD32, CGI121, GON7, KAE1 and PCC1; the whole complex dimerizes.</text>
</comment>
<evidence type="ECO:0000313" key="13">
    <source>
        <dbReference type="EMBL" id="KAA8914156.1"/>
    </source>
</evidence>
<dbReference type="PROSITE" id="PS50011">
    <property type="entry name" value="PROTEIN_KINASE_DOM"/>
    <property type="match status" value="1"/>
</dbReference>
<dbReference type="OrthoDB" id="4062651at2759"/>
<evidence type="ECO:0000256" key="5">
    <source>
        <dbReference type="ARBA" id="ARBA00019973"/>
    </source>
</evidence>
<evidence type="ECO:0000256" key="9">
    <source>
        <dbReference type="ARBA" id="ARBA00048679"/>
    </source>
</evidence>
<evidence type="ECO:0000256" key="7">
    <source>
        <dbReference type="ARBA" id="ARBA00033194"/>
    </source>
</evidence>
<dbReference type="AlphaFoldDB" id="A0A5J5F9P0"/>
<evidence type="ECO:0000256" key="3">
    <source>
        <dbReference type="ARBA" id="ARBA00012513"/>
    </source>
</evidence>
<keyword evidence="14" id="KW-1185">Reference proteome</keyword>
<comment type="catalytic activity">
    <reaction evidence="9">
        <text>L-seryl-[protein] + ATP = O-phospho-L-seryl-[protein] + ADP + H(+)</text>
        <dbReference type="Rhea" id="RHEA:17989"/>
        <dbReference type="Rhea" id="RHEA-COMP:9863"/>
        <dbReference type="Rhea" id="RHEA-COMP:11604"/>
        <dbReference type="ChEBI" id="CHEBI:15378"/>
        <dbReference type="ChEBI" id="CHEBI:29999"/>
        <dbReference type="ChEBI" id="CHEBI:30616"/>
        <dbReference type="ChEBI" id="CHEBI:83421"/>
        <dbReference type="ChEBI" id="CHEBI:456216"/>
        <dbReference type="EC" id="2.7.11.1"/>
    </reaction>
</comment>
<dbReference type="GO" id="GO:0004674">
    <property type="term" value="F:protein serine/threonine kinase activity"/>
    <property type="evidence" value="ECO:0007669"/>
    <property type="project" value="UniProtKB-EC"/>
</dbReference>
<dbReference type="Proteomes" id="UP000326924">
    <property type="component" value="Unassembled WGS sequence"/>
</dbReference>
<reference evidence="13 14" key="1">
    <citation type="submission" date="2019-09" db="EMBL/GenBank/DDBJ databases">
        <title>Draft genome of the ectomycorrhizal ascomycete Sphaerosporella brunnea.</title>
        <authorList>
            <consortium name="DOE Joint Genome Institute"/>
            <person name="Benucci G.M."/>
            <person name="Marozzi G."/>
            <person name="Antonielli L."/>
            <person name="Sanchez S."/>
            <person name="Marco P."/>
            <person name="Wang X."/>
            <person name="Falini L.B."/>
            <person name="Barry K."/>
            <person name="Haridas S."/>
            <person name="Lipzen A."/>
            <person name="Labutti K."/>
            <person name="Grigoriev I.V."/>
            <person name="Murat C."/>
            <person name="Martin F."/>
            <person name="Albertini E."/>
            <person name="Donnini D."/>
            <person name="Bonito G."/>
        </authorList>
    </citation>
    <scope>NUCLEOTIDE SEQUENCE [LARGE SCALE GENOMIC DNA]</scope>
    <source>
        <strain evidence="13 14">Sb_GMNB300</strain>
    </source>
</reference>
<dbReference type="EC" id="2.7.11.1" evidence="3"/>
<comment type="caution">
    <text evidence="13">The sequence shown here is derived from an EMBL/GenBank/DDBJ whole genome shotgun (WGS) entry which is preliminary data.</text>
</comment>
<dbReference type="SUPFAM" id="SSF56112">
    <property type="entry name" value="Protein kinase-like (PK-like)"/>
    <property type="match status" value="1"/>
</dbReference>
<evidence type="ECO:0000256" key="8">
    <source>
        <dbReference type="ARBA" id="ARBA00047899"/>
    </source>
</evidence>
<feature type="region of interest" description="Disordered" evidence="11">
    <location>
        <begin position="166"/>
        <end position="187"/>
    </location>
</feature>
<evidence type="ECO:0000256" key="11">
    <source>
        <dbReference type="SAM" id="MobiDB-lite"/>
    </source>
</evidence>
<dbReference type="EMBL" id="VXIS01000008">
    <property type="protein sequence ID" value="KAA8914156.1"/>
    <property type="molecule type" value="Genomic_DNA"/>
</dbReference>
<dbReference type="Pfam" id="PF00069">
    <property type="entry name" value="Pkinase"/>
    <property type="match status" value="1"/>
</dbReference>
<name>A0A5J5F9P0_9PEZI</name>
<sequence length="551" mass="62442">MDGFTPPVTPPPPAFTLVYDDIVSEADARVWFRMFSAMVTQDLGSAFQVLVSTIQSRARNVIYQSQQELQEQIGTLKESNALLKGKEALVHSLQQQLARQEELEQALRDRARCEQSPGTITRCDLWEMFSTKAGFKKDLEFAIGPGKKRKTADKCRQLAADIEKLKTMKERAERSQPSGRESEPKNGKKETIYTFICEILQRELCGSSKLAKDIRVFDTHASDYLMKRAPDITICSPGINSAHAAFVRTHVEMKPYSMRITNDILGQGVDYIERMAQAQPERRKFSVMIMNITENVLITLEIINGERIGMLYGPMDFDKALEVLKYILADEDQQTKPFNFSDSLGNAERPLKTTKMSRVGAFKLKDVPEDLICVKSLGSATSIAVKRSRRDDLAMKSEIEMLLNISDAKIRGLPQIIFYSPDYMEFGVTPCGQPVDLDRLRSLPSMAQKVLNDILDALLWLHSKDIIHRDVRWDNIVLSRVDQAYLIDFGCAVTRTSKKIYYRGGYICCPPKLIGKLKNYLYIASFEDDYLAYVLLGNALLYPRSVIGFES</sequence>